<dbReference type="NCBIfam" id="TIGR04433">
    <property type="entry name" value="UrcA_uranyl"/>
    <property type="match status" value="1"/>
</dbReference>
<evidence type="ECO:0000256" key="1">
    <source>
        <dbReference type="SAM" id="SignalP"/>
    </source>
</evidence>
<keyword evidence="1" id="KW-0732">Signal</keyword>
<evidence type="ECO:0000313" key="3">
    <source>
        <dbReference type="Proteomes" id="UP000759103"/>
    </source>
</evidence>
<proteinExistence type="predicted"/>
<dbReference type="RefSeq" id="WP_219747486.1">
    <property type="nucleotide sequence ID" value="NZ_JAHXZN010000001.1"/>
</dbReference>
<reference evidence="2 3" key="1">
    <citation type="submission" date="2021-07" db="EMBL/GenBank/DDBJ databases">
        <title>Sphingomonas sp.</title>
        <authorList>
            <person name="Feng G."/>
            <person name="Li J."/>
            <person name="Pan M."/>
        </authorList>
    </citation>
    <scope>NUCLEOTIDE SEQUENCE [LARGE SCALE GENOMIC DNA]</scope>
    <source>
        <strain evidence="2 3">RRHST34</strain>
    </source>
</reference>
<keyword evidence="3" id="KW-1185">Reference proteome</keyword>
<organism evidence="2 3">
    <name type="scientific">Sphingomonas citri</name>
    <dbReference type="NCBI Taxonomy" id="2862499"/>
    <lineage>
        <taxon>Bacteria</taxon>
        <taxon>Pseudomonadati</taxon>
        <taxon>Pseudomonadota</taxon>
        <taxon>Alphaproteobacteria</taxon>
        <taxon>Sphingomonadales</taxon>
        <taxon>Sphingomonadaceae</taxon>
        <taxon>Sphingomonas</taxon>
    </lineage>
</organism>
<dbReference type="InterPro" id="IPR030972">
    <property type="entry name" value="UrcA_uranyl"/>
</dbReference>
<sequence>MRSLMLPALVASMPLASPATAQSWRVGDGSYHIVARDLDQRTGAGRAAMLARMERAAARLCEHEPLALDRRACVAATVADAARRSSPLPIAIAERDATALAAR</sequence>
<dbReference type="Proteomes" id="UP000759103">
    <property type="component" value="Unassembled WGS sequence"/>
</dbReference>
<protein>
    <submittedName>
        <fullName evidence="2">UrcA family protein</fullName>
    </submittedName>
</protein>
<feature type="chain" id="PRO_5046268989" evidence="1">
    <location>
        <begin position="22"/>
        <end position="103"/>
    </location>
</feature>
<gene>
    <name evidence="2" type="ORF">KZ820_04820</name>
</gene>
<dbReference type="EMBL" id="JAHXZN010000001">
    <property type="protein sequence ID" value="MBW6530049.1"/>
    <property type="molecule type" value="Genomic_DNA"/>
</dbReference>
<comment type="caution">
    <text evidence="2">The sequence shown here is derived from an EMBL/GenBank/DDBJ whole genome shotgun (WGS) entry which is preliminary data.</text>
</comment>
<feature type="signal peptide" evidence="1">
    <location>
        <begin position="1"/>
        <end position="21"/>
    </location>
</feature>
<accession>A0ABS7BKA8</accession>
<name>A0ABS7BKA8_9SPHN</name>
<evidence type="ECO:0000313" key="2">
    <source>
        <dbReference type="EMBL" id="MBW6530049.1"/>
    </source>
</evidence>